<evidence type="ECO:0000313" key="2">
    <source>
        <dbReference type="Proteomes" id="UP000018004"/>
    </source>
</evidence>
<protein>
    <submittedName>
        <fullName evidence="1">Uncharacterized protein</fullName>
    </submittedName>
</protein>
<organism evidence="1 2">
    <name type="scientific">Flavobacterium limnosediminis JC2902</name>
    <dbReference type="NCBI Taxonomy" id="1341181"/>
    <lineage>
        <taxon>Bacteria</taxon>
        <taxon>Pseudomonadati</taxon>
        <taxon>Bacteroidota</taxon>
        <taxon>Flavobacteriia</taxon>
        <taxon>Flavobacteriales</taxon>
        <taxon>Flavobacteriaceae</taxon>
        <taxon>Flavobacterium</taxon>
    </lineage>
</organism>
<dbReference type="Proteomes" id="UP000018004">
    <property type="component" value="Unassembled WGS sequence"/>
</dbReference>
<sequence length="76" mass="9035">MRKLLVNGDFIKHEFIFLFYAKKRTSFLGKGLKFTYCDVYGFYEVCAKEKPYQNDRVGTFKTIGFLAYFVFFQLSV</sequence>
<name>V6SP89_9FLAO</name>
<dbReference type="PATRIC" id="fig|1341181.4.peg.1571"/>
<gene>
    <name evidence="1" type="ORF">FLJC2902T_15960</name>
</gene>
<accession>V6SP89</accession>
<dbReference type="EMBL" id="AVGG01000007">
    <property type="protein sequence ID" value="ESU28249.1"/>
    <property type="molecule type" value="Genomic_DNA"/>
</dbReference>
<comment type="caution">
    <text evidence="1">The sequence shown here is derived from an EMBL/GenBank/DDBJ whole genome shotgun (WGS) entry which is preliminary data.</text>
</comment>
<dbReference type="AlphaFoldDB" id="V6SP89"/>
<evidence type="ECO:0000313" key="1">
    <source>
        <dbReference type="EMBL" id="ESU28249.1"/>
    </source>
</evidence>
<proteinExistence type="predicted"/>
<keyword evidence="2" id="KW-1185">Reference proteome</keyword>
<reference evidence="1 2" key="1">
    <citation type="submission" date="2013-08" db="EMBL/GenBank/DDBJ databases">
        <title>Flavobacterium limnosediminis JC2902 genome sequencing.</title>
        <authorList>
            <person name="Lee K."/>
            <person name="Yi H."/>
            <person name="Park S."/>
            <person name="Chun J."/>
        </authorList>
    </citation>
    <scope>NUCLEOTIDE SEQUENCE [LARGE SCALE GENOMIC DNA]</scope>
    <source>
        <strain evidence="1 2">JC2902</strain>
    </source>
</reference>